<dbReference type="Gene3D" id="3.30.200.20">
    <property type="entry name" value="Phosphorylase Kinase, domain 1"/>
    <property type="match status" value="1"/>
</dbReference>
<accession>A0AAD7VM28</accession>
<feature type="chain" id="PRO_5042177629" description="non-specific serine/threonine protein kinase" evidence="17">
    <location>
        <begin position="24"/>
        <end position="480"/>
    </location>
</feature>
<evidence type="ECO:0000256" key="11">
    <source>
        <dbReference type="ARBA" id="ARBA00023136"/>
    </source>
</evidence>
<dbReference type="PROSITE" id="PS00107">
    <property type="entry name" value="PROTEIN_KINASE_ATP"/>
    <property type="match status" value="1"/>
</dbReference>
<evidence type="ECO:0000313" key="19">
    <source>
        <dbReference type="EMBL" id="KAJ7980991.1"/>
    </source>
</evidence>
<dbReference type="EC" id="2.7.11.1" evidence="2"/>
<comment type="catalytic activity">
    <reaction evidence="12">
        <text>L-threonyl-[protein] + ATP = O-phospho-L-threonyl-[protein] + ADP + H(+)</text>
        <dbReference type="Rhea" id="RHEA:46608"/>
        <dbReference type="Rhea" id="RHEA-COMP:11060"/>
        <dbReference type="Rhea" id="RHEA-COMP:11605"/>
        <dbReference type="ChEBI" id="CHEBI:15378"/>
        <dbReference type="ChEBI" id="CHEBI:30013"/>
        <dbReference type="ChEBI" id="CHEBI:30616"/>
        <dbReference type="ChEBI" id="CHEBI:61977"/>
        <dbReference type="ChEBI" id="CHEBI:456216"/>
        <dbReference type="EC" id="2.7.11.1"/>
    </reaction>
</comment>
<dbReference type="SUPFAM" id="SSF56112">
    <property type="entry name" value="Protein kinase-like (PK-like)"/>
    <property type="match status" value="1"/>
</dbReference>
<evidence type="ECO:0000256" key="4">
    <source>
        <dbReference type="ARBA" id="ARBA00022527"/>
    </source>
</evidence>
<keyword evidence="8" id="KW-0418">Kinase</keyword>
<evidence type="ECO:0000256" key="12">
    <source>
        <dbReference type="ARBA" id="ARBA00047899"/>
    </source>
</evidence>
<evidence type="ECO:0000256" key="16">
    <source>
        <dbReference type="SAM" id="Phobius"/>
    </source>
</evidence>
<feature type="binding site" evidence="14">
    <location>
        <position position="217"/>
    </location>
    <ligand>
        <name>ATP</name>
        <dbReference type="ChEBI" id="CHEBI:30616"/>
    </ligand>
</feature>
<dbReference type="Gene3D" id="1.10.510.10">
    <property type="entry name" value="Transferase(Phosphotransferase) domain 1"/>
    <property type="match status" value="1"/>
</dbReference>
<dbReference type="InterPro" id="IPR011009">
    <property type="entry name" value="Kinase-like_dom_sf"/>
</dbReference>
<evidence type="ECO:0000313" key="20">
    <source>
        <dbReference type="Proteomes" id="UP001163823"/>
    </source>
</evidence>
<evidence type="ECO:0000256" key="15">
    <source>
        <dbReference type="SAM" id="MobiDB-lite"/>
    </source>
</evidence>
<proteinExistence type="predicted"/>
<keyword evidence="10 16" id="KW-1133">Transmembrane helix</keyword>
<name>A0AAD7VM28_QUISA</name>
<evidence type="ECO:0000256" key="10">
    <source>
        <dbReference type="ARBA" id="ARBA00022989"/>
    </source>
</evidence>
<evidence type="ECO:0000256" key="9">
    <source>
        <dbReference type="ARBA" id="ARBA00022840"/>
    </source>
</evidence>
<sequence>MQLFWWQKLLLLVLIQLLPPNRTSHEVYGEALLIFKTKVDHPEQSRCTIVNCPWLRLRHFECVNCYDFKDPGAIPLNVAKLDGENDVPTLTPMQEAQVNKQGNKRVAVIVGGVVAALIVIFIVMIIYKCWMLVKKFVKQTSETASSVPSPPIEQGRDNTSLNADAPPQDDRQTIRQLTIYELEEATRYFSLSNVIGEGRFGLIFKGLLQDGSVVAIKRRLHAPNQDFVSEVQQIAHIHHSHLVKLLGYFQDSYQQLLVYDYLPNGNVGKHLYDSKGLPIGKLGMHKRFLIALGAAKGLEHLHSLVPPVVHTHFRTGNVLVDEDFTAKVTDYGLSKIIISGDHPGASSYTDCFVDPELNSSRNFSEKSDVYSFGVFMLELISGHAAKGRNQSNLEENLVLQVKNSSNLDKFVEKLTLADHTLHSARQVMGLALLCLDMSYSRPSMRRIVQVLEMIQERETGHFHSQSEEIGPVTLGSELFK</sequence>
<dbReference type="PROSITE" id="PS50011">
    <property type="entry name" value="PROTEIN_KINASE_DOM"/>
    <property type="match status" value="1"/>
</dbReference>
<dbReference type="GO" id="GO:0004674">
    <property type="term" value="F:protein serine/threonine kinase activity"/>
    <property type="evidence" value="ECO:0007669"/>
    <property type="project" value="UniProtKB-KW"/>
</dbReference>
<evidence type="ECO:0000256" key="7">
    <source>
        <dbReference type="ARBA" id="ARBA00022741"/>
    </source>
</evidence>
<evidence type="ECO:0000256" key="14">
    <source>
        <dbReference type="PROSITE-ProRule" id="PRU10141"/>
    </source>
</evidence>
<keyword evidence="3" id="KW-1003">Cell membrane</keyword>
<dbReference type="InterPro" id="IPR000719">
    <property type="entry name" value="Prot_kinase_dom"/>
</dbReference>
<evidence type="ECO:0000256" key="17">
    <source>
        <dbReference type="SAM" id="SignalP"/>
    </source>
</evidence>
<keyword evidence="5" id="KW-0808">Transferase</keyword>
<dbReference type="Proteomes" id="UP001163823">
    <property type="component" value="Chromosome 1"/>
</dbReference>
<evidence type="ECO:0000256" key="3">
    <source>
        <dbReference type="ARBA" id="ARBA00022475"/>
    </source>
</evidence>
<dbReference type="InterPro" id="IPR047117">
    <property type="entry name" value="PERK1-13-like"/>
</dbReference>
<comment type="subcellular location">
    <subcellularLocation>
        <location evidence="1">Cell membrane</location>
        <topology evidence="1">Single-pass membrane protein</topology>
    </subcellularLocation>
</comment>
<dbReference type="Pfam" id="PF07714">
    <property type="entry name" value="PK_Tyr_Ser-Thr"/>
    <property type="match status" value="1"/>
</dbReference>
<evidence type="ECO:0000256" key="1">
    <source>
        <dbReference type="ARBA" id="ARBA00004162"/>
    </source>
</evidence>
<dbReference type="PANTHER" id="PTHR47982">
    <property type="entry name" value="PROLINE-RICH RECEPTOR-LIKE PROTEIN KINASE PERK4"/>
    <property type="match status" value="1"/>
</dbReference>
<evidence type="ECO:0000256" key="6">
    <source>
        <dbReference type="ARBA" id="ARBA00022692"/>
    </source>
</evidence>
<keyword evidence="17" id="KW-0732">Signal</keyword>
<dbReference type="PANTHER" id="PTHR47982:SF9">
    <property type="entry name" value="NON-SPECIFIC SERINE_THREONINE PROTEIN KINASE"/>
    <property type="match status" value="1"/>
</dbReference>
<evidence type="ECO:0000256" key="13">
    <source>
        <dbReference type="ARBA" id="ARBA00048679"/>
    </source>
</evidence>
<comment type="caution">
    <text evidence="19">The sequence shown here is derived from an EMBL/GenBank/DDBJ whole genome shotgun (WGS) entry which is preliminary data.</text>
</comment>
<reference evidence="19 20" key="1">
    <citation type="journal article" date="2023" name="Science">
        <title>Elucidation of the pathway for biosynthesis of saponin adjuvants from the soapbark tree.</title>
        <authorList>
            <person name="Reed J."/>
            <person name="Orme A."/>
            <person name="El-Demerdash A."/>
            <person name="Owen C."/>
            <person name="Martin L.B.B."/>
            <person name="Misra R.C."/>
            <person name="Kikuchi S."/>
            <person name="Rejzek M."/>
            <person name="Martin A.C."/>
            <person name="Harkess A."/>
            <person name="Leebens-Mack J."/>
            <person name="Louveau T."/>
            <person name="Stephenson M.J."/>
            <person name="Osbourn A."/>
        </authorList>
    </citation>
    <scope>NUCLEOTIDE SEQUENCE [LARGE SCALE GENOMIC DNA]</scope>
    <source>
        <strain evidence="19">S10</strain>
    </source>
</reference>
<organism evidence="19 20">
    <name type="scientific">Quillaja saponaria</name>
    <name type="common">Soap bark tree</name>
    <dbReference type="NCBI Taxonomy" id="32244"/>
    <lineage>
        <taxon>Eukaryota</taxon>
        <taxon>Viridiplantae</taxon>
        <taxon>Streptophyta</taxon>
        <taxon>Embryophyta</taxon>
        <taxon>Tracheophyta</taxon>
        <taxon>Spermatophyta</taxon>
        <taxon>Magnoliopsida</taxon>
        <taxon>eudicotyledons</taxon>
        <taxon>Gunneridae</taxon>
        <taxon>Pentapetalae</taxon>
        <taxon>rosids</taxon>
        <taxon>fabids</taxon>
        <taxon>Fabales</taxon>
        <taxon>Quillajaceae</taxon>
        <taxon>Quillaja</taxon>
    </lineage>
</organism>
<keyword evidence="20" id="KW-1185">Reference proteome</keyword>
<feature type="region of interest" description="Disordered" evidence="15">
    <location>
        <begin position="144"/>
        <end position="168"/>
    </location>
</feature>
<feature type="signal peptide" evidence="17">
    <location>
        <begin position="1"/>
        <end position="23"/>
    </location>
</feature>
<comment type="catalytic activity">
    <reaction evidence="13">
        <text>L-seryl-[protein] + ATP = O-phospho-L-seryl-[protein] + ADP + H(+)</text>
        <dbReference type="Rhea" id="RHEA:17989"/>
        <dbReference type="Rhea" id="RHEA-COMP:9863"/>
        <dbReference type="Rhea" id="RHEA-COMP:11604"/>
        <dbReference type="ChEBI" id="CHEBI:15378"/>
        <dbReference type="ChEBI" id="CHEBI:29999"/>
        <dbReference type="ChEBI" id="CHEBI:30616"/>
        <dbReference type="ChEBI" id="CHEBI:83421"/>
        <dbReference type="ChEBI" id="CHEBI:456216"/>
        <dbReference type="EC" id="2.7.11.1"/>
    </reaction>
</comment>
<evidence type="ECO:0000256" key="8">
    <source>
        <dbReference type="ARBA" id="ARBA00022777"/>
    </source>
</evidence>
<keyword evidence="4" id="KW-0723">Serine/threonine-protein kinase</keyword>
<dbReference type="AlphaFoldDB" id="A0AAD7VM28"/>
<dbReference type="GO" id="GO:0005524">
    <property type="term" value="F:ATP binding"/>
    <property type="evidence" value="ECO:0007669"/>
    <property type="project" value="UniProtKB-UniRule"/>
</dbReference>
<gene>
    <name evidence="19" type="ORF">O6P43_000321</name>
</gene>
<keyword evidence="11 16" id="KW-0472">Membrane</keyword>
<dbReference type="KEGG" id="qsa:O6P43_000321"/>
<dbReference type="EMBL" id="JARAOO010000001">
    <property type="protein sequence ID" value="KAJ7980991.1"/>
    <property type="molecule type" value="Genomic_DNA"/>
</dbReference>
<feature type="transmembrane region" description="Helical" evidence="16">
    <location>
        <begin position="106"/>
        <end position="127"/>
    </location>
</feature>
<keyword evidence="6 16" id="KW-0812">Transmembrane</keyword>
<dbReference type="InterPro" id="IPR001245">
    <property type="entry name" value="Ser-Thr/Tyr_kinase_cat_dom"/>
</dbReference>
<evidence type="ECO:0000256" key="2">
    <source>
        <dbReference type="ARBA" id="ARBA00012513"/>
    </source>
</evidence>
<dbReference type="InterPro" id="IPR017441">
    <property type="entry name" value="Protein_kinase_ATP_BS"/>
</dbReference>
<protein>
    <recommendedName>
        <fullName evidence="2">non-specific serine/threonine protein kinase</fullName>
        <ecNumber evidence="2">2.7.11.1</ecNumber>
    </recommendedName>
</protein>
<evidence type="ECO:0000256" key="5">
    <source>
        <dbReference type="ARBA" id="ARBA00022679"/>
    </source>
</evidence>
<dbReference type="GO" id="GO:0005886">
    <property type="term" value="C:plasma membrane"/>
    <property type="evidence" value="ECO:0007669"/>
    <property type="project" value="UniProtKB-SubCell"/>
</dbReference>
<evidence type="ECO:0000259" key="18">
    <source>
        <dbReference type="PROSITE" id="PS50011"/>
    </source>
</evidence>
<keyword evidence="9 14" id="KW-0067">ATP-binding</keyword>
<feature type="domain" description="Protein kinase" evidence="18">
    <location>
        <begin position="189"/>
        <end position="454"/>
    </location>
</feature>
<keyword evidence="7 14" id="KW-0547">Nucleotide-binding</keyword>